<evidence type="ECO:0000313" key="10">
    <source>
        <dbReference type="Proteomes" id="UP000184406"/>
    </source>
</evidence>
<feature type="domain" description="LD-carboxypeptidase N-terminal" evidence="7">
    <location>
        <begin position="49"/>
        <end position="165"/>
    </location>
</feature>
<proteinExistence type="inferred from homology"/>
<keyword evidence="4" id="KW-0378">Hydrolase</keyword>
<evidence type="ECO:0000259" key="7">
    <source>
        <dbReference type="Pfam" id="PF02016"/>
    </source>
</evidence>
<evidence type="ECO:0000256" key="6">
    <source>
        <dbReference type="PIRSR" id="PIRSR028757-1"/>
    </source>
</evidence>
<dbReference type="PIRSF" id="PIRSF028757">
    <property type="entry name" value="LD-carboxypeptidase"/>
    <property type="match status" value="1"/>
</dbReference>
<dbReference type="OrthoDB" id="9807329at2"/>
<dbReference type="AlphaFoldDB" id="A0A1M5BP20"/>
<dbReference type="Pfam" id="PF17676">
    <property type="entry name" value="Peptidase_S66C"/>
    <property type="match status" value="1"/>
</dbReference>
<dbReference type="PANTHER" id="PTHR30237:SF2">
    <property type="entry name" value="MUREIN TETRAPEPTIDE CARBOXYPEPTIDASE"/>
    <property type="match status" value="1"/>
</dbReference>
<evidence type="ECO:0000256" key="2">
    <source>
        <dbReference type="ARBA" id="ARBA00022645"/>
    </source>
</evidence>
<organism evidence="9 10">
    <name type="scientific">Arenibacter palladensis</name>
    <dbReference type="NCBI Taxonomy" id="237373"/>
    <lineage>
        <taxon>Bacteria</taxon>
        <taxon>Pseudomonadati</taxon>
        <taxon>Bacteroidota</taxon>
        <taxon>Flavobacteriia</taxon>
        <taxon>Flavobacteriales</taxon>
        <taxon>Flavobacteriaceae</taxon>
        <taxon>Arenibacter</taxon>
    </lineage>
</organism>
<dbReference type="Proteomes" id="UP000184406">
    <property type="component" value="Unassembled WGS sequence"/>
</dbReference>
<dbReference type="CDD" id="cd07025">
    <property type="entry name" value="Peptidase_S66"/>
    <property type="match status" value="1"/>
</dbReference>
<dbReference type="RefSeq" id="WP_072862326.1">
    <property type="nucleotide sequence ID" value="NZ_FQUX01000004.1"/>
</dbReference>
<evidence type="ECO:0000256" key="3">
    <source>
        <dbReference type="ARBA" id="ARBA00022670"/>
    </source>
</evidence>
<dbReference type="Gene3D" id="3.50.30.60">
    <property type="entry name" value="LD-carboxypeptidase A C-terminal domain-like"/>
    <property type="match status" value="1"/>
</dbReference>
<dbReference type="InterPro" id="IPR040921">
    <property type="entry name" value="Peptidase_S66C"/>
</dbReference>
<gene>
    <name evidence="9" type="ORF">SAMN03080594_104159</name>
</gene>
<protein>
    <submittedName>
        <fullName evidence="9">Muramoyltetrapeptide carboxypeptidase</fullName>
    </submittedName>
</protein>
<name>A0A1M5BP20_9FLAO</name>
<dbReference type="InterPro" id="IPR027478">
    <property type="entry name" value="LdcA_N"/>
</dbReference>
<comment type="similarity">
    <text evidence="1">Belongs to the peptidase S66 family.</text>
</comment>
<keyword evidence="10" id="KW-1185">Reference proteome</keyword>
<accession>A0A1M5BP20</accession>
<dbReference type="GO" id="GO:0008236">
    <property type="term" value="F:serine-type peptidase activity"/>
    <property type="evidence" value="ECO:0007669"/>
    <property type="project" value="UniProtKB-KW"/>
</dbReference>
<dbReference type="PANTHER" id="PTHR30237">
    <property type="entry name" value="MURAMOYLTETRAPEPTIDE CARBOXYPEPTIDASE"/>
    <property type="match status" value="1"/>
</dbReference>
<evidence type="ECO:0000256" key="5">
    <source>
        <dbReference type="ARBA" id="ARBA00022825"/>
    </source>
</evidence>
<dbReference type="EMBL" id="FQUX01000004">
    <property type="protein sequence ID" value="SHF44314.1"/>
    <property type="molecule type" value="Genomic_DNA"/>
</dbReference>
<evidence type="ECO:0000256" key="1">
    <source>
        <dbReference type="ARBA" id="ARBA00010233"/>
    </source>
</evidence>
<reference evidence="10" key="1">
    <citation type="submission" date="2016-11" db="EMBL/GenBank/DDBJ databases">
        <authorList>
            <person name="Varghese N."/>
            <person name="Submissions S."/>
        </authorList>
    </citation>
    <scope>NUCLEOTIDE SEQUENCE [LARGE SCALE GENOMIC DNA]</scope>
    <source>
        <strain evidence="10">DSM 17539</strain>
    </source>
</reference>
<dbReference type="Pfam" id="PF02016">
    <property type="entry name" value="Peptidase_S66"/>
    <property type="match status" value="1"/>
</dbReference>
<evidence type="ECO:0000313" key="9">
    <source>
        <dbReference type="EMBL" id="SHF44314.1"/>
    </source>
</evidence>
<sequence length="352" mass="38963">MKKRRQFFKTALGAGVATLVPSTIFANPQERKSPLVPLKPKALKKGDTIGLIAPGYAIKPEVLVEAKETLEKMGFIPYHTDRIHGNYGYFSNTDAERVADLNEMFANKKVDGILCARGGYGCTRIMHLIDYDLIRKNPKALIGFSDITALLNGIHQETGLITFHGPVGSTINDPYSIEQLQNVVMKSKELPPIINNVEITDLEEYSKPEYDRYCIKPGIVTGKLVGGSLTLVNALIGTPHEIDFTDAIVFLEDIEEAPYRIDRMLTQLMQGKTFNKAAGIALGVFKGCDSVPDPKSFTLKEVILDRIKPLNIPAVYGMTFGHIENNFTLPIGINAKLDTQKMTLQLLEKAVR</sequence>
<evidence type="ECO:0000259" key="8">
    <source>
        <dbReference type="Pfam" id="PF17676"/>
    </source>
</evidence>
<dbReference type="InterPro" id="IPR027461">
    <property type="entry name" value="Carboxypeptidase_A_C_sf"/>
</dbReference>
<feature type="active site" description="Charge relay system" evidence="6">
    <location>
        <position position="322"/>
    </location>
</feature>
<dbReference type="SUPFAM" id="SSF52317">
    <property type="entry name" value="Class I glutamine amidotransferase-like"/>
    <property type="match status" value="1"/>
</dbReference>
<dbReference type="GO" id="GO:0004180">
    <property type="term" value="F:carboxypeptidase activity"/>
    <property type="evidence" value="ECO:0007669"/>
    <property type="project" value="UniProtKB-KW"/>
</dbReference>
<keyword evidence="3" id="KW-0645">Protease</keyword>
<dbReference type="SUPFAM" id="SSF141986">
    <property type="entry name" value="LD-carboxypeptidase A C-terminal domain-like"/>
    <property type="match status" value="1"/>
</dbReference>
<dbReference type="Gene3D" id="3.40.50.10740">
    <property type="entry name" value="Class I glutamine amidotransferase-like"/>
    <property type="match status" value="1"/>
</dbReference>
<feature type="active site" description="Nucleophile" evidence="6">
    <location>
        <position position="145"/>
    </location>
</feature>
<evidence type="ECO:0000256" key="4">
    <source>
        <dbReference type="ARBA" id="ARBA00022801"/>
    </source>
</evidence>
<feature type="domain" description="LD-carboxypeptidase C-terminal" evidence="8">
    <location>
        <begin position="221"/>
        <end position="337"/>
    </location>
</feature>
<keyword evidence="2 9" id="KW-0121">Carboxypeptidase</keyword>
<dbReference type="InterPro" id="IPR003507">
    <property type="entry name" value="S66_fam"/>
</dbReference>
<dbReference type="InterPro" id="IPR029062">
    <property type="entry name" value="Class_I_gatase-like"/>
</dbReference>
<dbReference type="GO" id="GO:0006508">
    <property type="term" value="P:proteolysis"/>
    <property type="evidence" value="ECO:0007669"/>
    <property type="project" value="UniProtKB-KW"/>
</dbReference>
<dbReference type="InterPro" id="IPR040449">
    <property type="entry name" value="Peptidase_S66_N"/>
</dbReference>
<keyword evidence="5" id="KW-0720">Serine protease</keyword>
<feature type="active site" description="Charge relay system" evidence="6">
    <location>
        <position position="252"/>
    </location>
</feature>